<dbReference type="GO" id="GO:0030126">
    <property type="term" value="C:COPI vesicle coat"/>
    <property type="evidence" value="ECO:0007669"/>
    <property type="project" value="TreeGrafter"/>
</dbReference>
<evidence type="ECO:0000256" key="10">
    <source>
        <dbReference type="ARBA" id="ARBA00023329"/>
    </source>
</evidence>
<dbReference type="GO" id="GO:0005198">
    <property type="term" value="F:structural molecule activity"/>
    <property type="evidence" value="ECO:0007669"/>
    <property type="project" value="UniProtKB-UniRule"/>
</dbReference>
<comment type="function">
    <text evidence="11">The coatomer is a cytosolic protein complex that binds to dilysine motifs and reversibly associates with Golgi non-clathrin-coated vesicles, which further mediate biosynthetic protein transport from the ER, via the Golgi up to the trans Golgi network. The coatomer complex is required for budding from Golgi membranes, and is essential for the retrograde Golgi-to-ER transport of dilysine-tagged proteins.</text>
</comment>
<dbReference type="VEuPathDB" id="FungiDB:BON22_1863"/>
<dbReference type="OrthoDB" id="310217at2759"/>
<accession>A0A061B848</accession>
<dbReference type="GO" id="GO:0006888">
    <property type="term" value="P:endoplasmic reticulum to Golgi vesicle-mediated transport"/>
    <property type="evidence" value="ECO:0007669"/>
    <property type="project" value="TreeGrafter"/>
</dbReference>
<dbReference type="Gene3D" id="1.25.40.10">
    <property type="entry name" value="Tetratricopeptide repeat domain"/>
    <property type="match status" value="1"/>
</dbReference>
<evidence type="ECO:0000256" key="7">
    <source>
        <dbReference type="ARBA" id="ARBA00022927"/>
    </source>
</evidence>
<name>A0A061B848_CYBFA</name>
<comment type="similarity">
    <text evidence="3 11">Belongs to the COPE family.</text>
</comment>
<evidence type="ECO:0000256" key="3">
    <source>
        <dbReference type="ARBA" id="ARBA00008827"/>
    </source>
</evidence>
<evidence type="ECO:0000256" key="2">
    <source>
        <dbReference type="ARBA" id="ARBA00004347"/>
    </source>
</evidence>
<dbReference type="InterPro" id="IPR006822">
    <property type="entry name" value="Coatomer_esu"/>
</dbReference>
<dbReference type="Pfam" id="PF04733">
    <property type="entry name" value="Coatomer_E"/>
    <property type="match status" value="1"/>
</dbReference>
<evidence type="ECO:0000256" key="11">
    <source>
        <dbReference type="PIRNR" id="PIRNR016478"/>
    </source>
</evidence>
<proteinExistence type="inferred from homology"/>
<gene>
    <name evidence="12" type="ORF">CYFA0S_13e02652g</name>
</gene>
<evidence type="ECO:0000256" key="6">
    <source>
        <dbReference type="ARBA" id="ARBA00022892"/>
    </source>
</evidence>
<dbReference type="AlphaFoldDB" id="A0A061B848"/>
<keyword evidence="8 11" id="KW-0333">Golgi apparatus</keyword>
<dbReference type="GO" id="GO:0015031">
    <property type="term" value="P:protein transport"/>
    <property type="evidence" value="ECO:0007669"/>
    <property type="project" value="UniProtKB-UniRule"/>
</dbReference>
<evidence type="ECO:0000256" key="9">
    <source>
        <dbReference type="ARBA" id="ARBA00023136"/>
    </source>
</evidence>
<comment type="subcellular location">
    <subcellularLocation>
        <location evidence="2">Cytoplasmic vesicle</location>
        <location evidence="2">COPI-coated vesicle membrane</location>
        <topology evidence="2">Peripheral membrane protein</topology>
        <orientation evidence="2">Cytoplasmic side</orientation>
    </subcellularLocation>
    <subcellularLocation>
        <location evidence="1">Golgi apparatus membrane</location>
        <topology evidence="1">Peripheral membrane protein</topology>
        <orientation evidence="1">Cytoplasmic side</orientation>
    </subcellularLocation>
</comment>
<evidence type="ECO:0000313" key="12">
    <source>
        <dbReference type="EMBL" id="CDR44064.1"/>
    </source>
</evidence>
<keyword evidence="10 11" id="KW-0968">Cytoplasmic vesicle</keyword>
<keyword evidence="5 11" id="KW-0963">Cytoplasm</keyword>
<dbReference type="InterPro" id="IPR011990">
    <property type="entry name" value="TPR-like_helical_dom_sf"/>
</dbReference>
<evidence type="ECO:0000256" key="4">
    <source>
        <dbReference type="ARBA" id="ARBA00022448"/>
    </source>
</evidence>
<reference evidence="12" key="1">
    <citation type="journal article" date="2014" name="Genome Announc.">
        <title>Genome sequence of the yeast Cyberlindnera fabianii (Hansenula fabianii).</title>
        <authorList>
            <person name="Freel K.C."/>
            <person name="Sarilar V."/>
            <person name="Neuveglise C."/>
            <person name="Devillers H."/>
            <person name="Friedrich A."/>
            <person name="Schacherer J."/>
        </authorList>
    </citation>
    <scope>NUCLEOTIDE SEQUENCE</scope>
    <source>
        <strain evidence="12">YJS4271</strain>
    </source>
</reference>
<evidence type="ECO:0000256" key="8">
    <source>
        <dbReference type="ARBA" id="ARBA00023034"/>
    </source>
</evidence>
<evidence type="ECO:0000256" key="5">
    <source>
        <dbReference type="ARBA" id="ARBA00022490"/>
    </source>
</evidence>
<organism evidence="12">
    <name type="scientific">Cyberlindnera fabianii</name>
    <name type="common">Yeast</name>
    <name type="synonym">Hansenula fabianii</name>
    <dbReference type="NCBI Taxonomy" id="36022"/>
    <lineage>
        <taxon>Eukaryota</taxon>
        <taxon>Fungi</taxon>
        <taxon>Dikarya</taxon>
        <taxon>Ascomycota</taxon>
        <taxon>Saccharomycotina</taxon>
        <taxon>Saccharomycetes</taxon>
        <taxon>Phaffomycetales</taxon>
        <taxon>Phaffomycetaceae</taxon>
        <taxon>Cyberlindnera</taxon>
    </lineage>
</organism>
<dbReference type="PhylomeDB" id="A0A061B848"/>
<dbReference type="PANTHER" id="PTHR10805">
    <property type="entry name" value="COATOMER SUBUNIT EPSILON"/>
    <property type="match status" value="1"/>
</dbReference>
<dbReference type="GO" id="GO:0006890">
    <property type="term" value="P:retrograde vesicle-mediated transport, Golgi to endoplasmic reticulum"/>
    <property type="evidence" value="ECO:0007669"/>
    <property type="project" value="UniProtKB-UniRule"/>
</dbReference>
<dbReference type="SUPFAM" id="SSF48452">
    <property type="entry name" value="TPR-like"/>
    <property type="match status" value="1"/>
</dbReference>
<keyword evidence="7 11" id="KW-0653">Protein transport</keyword>
<evidence type="ECO:0000256" key="1">
    <source>
        <dbReference type="ARBA" id="ARBA00004255"/>
    </source>
</evidence>
<dbReference type="EMBL" id="LK052898">
    <property type="protein sequence ID" value="CDR44064.1"/>
    <property type="molecule type" value="Genomic_DNA"/>
</dbReference>
<dbReference type="GO" id="GO:0006891">
    <property type="term" value="P:intra-Golgi vesicle-mediated transport"/>
    <property type="evidence" value="ECO:0007669"/>
    <property type="project" value="TreeGrafter"/>
</dbReference>
<dbReference type="PIRSF" id="PIRSF016478">
    <property type="entry name" value="Coatomer_esu"/>
    <property type="match status" value="1"/>
</dbReference>
<dbReference type="GO" id="GO:0000139">
    <property type="term" value="C:Golgi membrane"/>
    <property type="evidence" value="ECO:0007669"/>
    <property type="project" value="UniProtKB-SubCell"/>
</dbReference>
<dbReference type="PANTHER" id="PTHR10805:SF0">
    <property type="entry name" value="COATOMER SUBUNIT EPSILON"/>
    <property type="match status" value="1"/>
</dbReference>
<keyword evidence="4 11" id="KW-0813">Transport</keyword>
<keyword evidence="6 11" id="KW-0931">ER-Golgi transport</keyword>
<protein>
    <recommendedName>
        <fullName evidence="11">Coatomer subunit epsilon</fullName>
    </recommendedName>
</protein>
<keyword evidence="9 11" id="KW-0472">Membrane</keyword>
<sequence>MSDSDDLFTLRQHFFTGEYSDVIDISPADYTGAAAVTALEYRLRALIITGDYSTATSLLSSSSPDDTFKSAFEAYIALAQGSDASSTFEQLITDSKDASIVQILGSFYLIKAGRTEEAIKLLSRHEESLEAVLLLVQLYLSQGKLDAAEKEVSQASAYSHDSIIYNLAEAYVNSAKNGENLRGSLYFFEELSHGHPTFKTLIGELVLNLQLHQWPEADEVLRKLGELQGTSADLVANEYAYANITGDHSVAKTKLEQLEELAPEHPTLVDFKQKNELFDSVVEKYKDQVVN</sequence>